<dbReference type="InterPro" id="IPR011009">
    <property type="entry name" value="Kinase-like_dom_sf"/>
</dbReference>
<sequence>MGGMETSEPSTAARESRDLEDLTGPGRVDIVRAALLGITPADGAAPVAVQLHLSVEVDRVHHRPGAGVSVGYRVGYDGGGGRVNEYLVASTAPRLPESDQVALLEDGDRQVRVWRHPHDPALPGLAQACDAETVARWLTDIGRHPAGPVRLDLVSYRPSRRAVLRAGAGTDAVFVKVLAPRRVDALRRRHEVLTGAGVPAPRVLAQPGPGVLVTERAPGHALAEAIAGALTNPAGLPGPEVLESWLDSLPAAVTELPARPSWADRIDFHAEAARAALPAEADRITRLETGIAGLLARSPDRPAVPTHGDFYEANVFTADGAVTAVIDVDSLGPGRRADDLGTLLGHVAVLPALAPRVYAHVPGILREWTAYFETRADPVELRARTAAVVLSLAAGTSPEQGLARLAVAEAWHTDAQQRT</sequence>
<organism evidence="2 3">
    <name type="scientific">Occultella aeris</name>
    <dbReference type="NCBI Taxonomy" id="2761496"/>
    <lineage>
        <taxon>Bacteria</taxon>
        <taxon>Bacillati</taxon>
        <taxon>Actinomycetota</taxon>
        <taxon>Actinomycetes</taxon>
        <taxon>Micrococcales</taxon>
        <taxon>Ruaniaceae</taxon>
        <taxon>Occultella</taxon>
    </lineage>
</organism>
<name>A0A7M4DJ75_9MICO</name>
<dbReference type="AlphaFoldDB" id="A0A7M4DJ75"/>
<evidence type="ECO:0000256" key="1">
    <source>
        <dbReference type="SAM" id="MobiDB-lite"/>
    </source>
</evidence>
<keyword evidence="3" id="KW-1185">Reference proteome</keyword>
<protein>
    <recommendedName>
        <fullName evidence="4">Aminoglycoside phosphotransferase domain-containing protein</fullName>
    </recommendedName>
</protein>
<reference evidence="2 3" key="1">
    <citation type="submission" date="2019-11" db="EMBL/GenBank/DDBJ databases">
        <authorList>
            <person name="Criscuolo A."/>
        </authorList>
    </citation>
    <scope>NUCLEOTIDE SEQUENCE [LARGE SCALE GENOMIC DNA]</scope>
    <source>
        <strain evidence="2">CIP111667</strain>
    </source>
</reference>
<dbReference type="Proteomes" id="UP000419743">
    <property type="component" value="Unassembled WGS sequence"/>
</dbReference>
<comment type="caution">
    <text evidence="2">The sequence shown here is derived from an EMBL/GenBank/DDBJ whole genome shotgun (WGS) entry which is preliminary data.</text>
</comment>
<feature type="region of interest" description="Disordered" evidence="1">
    <location>
        <begin position="1"/>
        <end position="22"/>
    </location>
</feature>
<dbReference type="SUPFAM" id="SSF56112">
    <property type="entry name" value="Protein kinase-like (PK-like)"/>
    <property type="match status" value="1"/>
</dbReference>
<dbReference type="Gene3D" id="3.90.1200.10">
    <property type="match status" value="1"/>
</dbReference>
<evidence type="ECO:0000313" key="2">
    <source>
        <dbReference type="EMBL" id="VZO37076.1"/>
    </source>
</evidence>
<dbReference type="RefSeq" id="WP_156740972.1">
    <property type="nucleotide sequence ID" value="NZ_CACRYJ010000030.1"/>
</dbReference>
<accession>A0A7M4DJ75</accession>
<gene>
    <name evidence="2" type="ORF">HALOF300_02181</name>
</gene>
<evidence type="ECO:0000313" key="3">
    <source>
        <dbReference type="Proteomes" id="UP000419743"/>
    </source>
</evidence>
<dbReference type="EMBL" id="CACRYJ010000030">
    <property type="protein sequence ID" value="VZO37076.1"/>
    <property type="molecule type" value="Genomic_DNA"/>
</dbReference>
<evidence type="ECO:0008006" key="4">
    <source>
        <dbReference type="Google" id="ProtNLM"/>
    </source>
</evidence>
<proteinExistence type="predicted"/>